<gene>
    <name evidence="1" type="ORF">MKP18_002638</name>
</gene>
<reference evidence="1" key="1">
    <citation type="submission" date="2023-06" db="EMBL/GenBank/DDBJ databases">
        <authorList>
            <consortium name="Clinical and Environmental Microbiology Branch: Whole genome sequencing antimicrobial resistance pathogens in the healthcare setting"/>
        </authorList>
    </citation>
    <scope>NUCLEOTIDE SEQUENCE</scope>
    <source>
        <strain evidence="1">2021GN-00227</strain>
    </source>
</reference>
<accession>A0AAD2U5L9</accession>
<dbReference type="EMBL" id="ABFEVW030000017">
    <property type="protein sequence ID" value="EMN1072317.1"/>
    <property type="molecule type" value="Genomic_DNA"/>
</dbReference>
<sequence>MERLGTYIFRYVAKLHGNGTLRGRIEATSALHAKQRVMQSNELIKDAHISLLKNQASARKNAFEAMEEFI</sequence>
<protein>
    <submittedName>
        <fullName evidence="1">Uncharacterized protein</fullName>
    </submittedName>
</protein>
<dbReference type="RefSeq" id="WP_031960195.1">
    <property type="nucleotide sequence ID" value="NZ_CP033876.1"/>
</dbReference>
<organism evidence="1">
    <name type="scientific">Acinetobacter baumannii</name>
    <dbReference type="NCBI Taxonomy" id="470"/>
    <lineage>
        <taxon>Bacteria</taxon>
        <taxon>Pseudomonadati</taxon>
        <taxon>Pseudomonadota</taxon>
        <taxon>Gammaproteobacteria</taxon>
        <taxon>Moraxellales</taxon>
        <taxon>Moraxellaceae</taxon>
        <taxon>Acinetobacter</taxon>
        <taxon>Acinetobacter calcoaceticus/baumannii complex</taxon>
    </lineage>
</organism>
<name>A0AAD2U5L9_ACIBA</name>
<dbReference type="EMBL" id="ABFEVW020000017">
    <property type="protein sequence ID" value="EKU3569220.1"/>
    <property type="molecule type" value="Genomic_DNA"/>
</dbReference>
<comment type="caution">
    <text evidence="1">The sequence shown here is derived from an EMBL/GenBank/DDBJ whole genome shotgun (WGS) entry which is preliminary data.</text>
</comment>
<proteinExistence type="predicted"/>
<dbReference type="AlphaFoldDB" id="A0AAD2U5L9"/>
<evidence type="ECO:0000313" key="1">
    <source>
        <dbReference type="EMBL" id="EKU3569220.1"/>
    </source>
</evidence>